<sequence>MDTSVMQTNLPKVEDDDEWDTDGFVIPSLEIEEDKVNNNNDSEVETSKPSSPKSKAEENIYLGPHGAPPSQLQDGGSNTSSRKQRFKQMLKEADQKMSGSGRENKMANLRELVGGGAGAEKGTNMGKGVSRDWLDPHCHESQFEKRRLP</sequence>
<feature type="compositionally biased region" description="Polar residues" evidence="1">
    <location>
        <begin position="70"/>
        <end position="81"/>
    </location>
</feature>
<feature type="compositionally biased region" description="Polar residues" evidence="1">
    <location>
        <begin position="1"/>
        <end position="10"/>
    </location>
</feature>
<comment type="caution">
    <text evidence="2">The sequence shown here is derived from an EMBL/GenBank/DDBJ whole genome shotgun (WGS) entry which is preliminary data.</text>
</comment>
<reference evidence="3" key="1">
    <citation type="journal article" date="2016" name="Proc. Natl. Acad. Sci. U.S.A.">
        <title>Chromosome-level assembly of Arabidopsis thaliana Ler reveals the extent of translocation and inversion polymorphisms.</title>
        <authorList>
            <person name="Zapata L."/>
            <person name="Ding J."/>
            <person name="Willing E.M."/>
            <person name="Hartwig B."/>
            <person name="Bezdan D."/>
            <person name="Jiao W.B."/>
            <person name="Patel V."/>
            <person name="Velikkakam James G."/>
            <person name="Koornneef M."/>
            <person name="Ossowski S."/>
            <person name="Schneeberger K."/>
        </authorList>
    </citation>
    <scope>NUCLEOTIDE SEQUENCE [LARGE SCALE GENOMIC DNA]</scope>
    <source>
        <strain evidence="3">cv. Landsberg erecta</strain>
    </source>
</reference>
<dbReference type="Proteomes" id="UP000078284">
    <property type="component" value="Chromosome 5"/>
</dbReference>
<accession>A0A178UGP3</accession>
<gene>
    <name evidence="2" type="ordered locus">AXX17_At5g54800</name>
</gene>
<dbReference type="PANTHER" id="PTHR36075">
    <property type="entry name" value="BNAA10G09820D PROTEIN"/>
    <property type="match status" value="1"/>
</dbReference>
<organism evidence="2 3">
    <name type="scientific">Arabidopsis thaliana</name>
    <name type="common">Mouse-ear cress</name>
    <dbReference type="NCBI Taxonomy" id="3702"/>
    <lineage>
        <taxon>Eukaryota</taxon>
        <taxon>Viridiplantae</taxon>
        <taxon>Streptophyta</taxon>
        <taxon>Embryophyta</taxon>
        <taxon>Tracheophyta</taxon>
        <taxon>Spermatophyta</taxon>
        <taxon>Magnoliopsida</taxon>
        <taxon>eudicotyledons</taxon>
        <taxon>Gunneridae</taxon>
        <taxon>Pentapetalae</taxon>
        <taxon>rosids</taxon>
        <taxon>malvids</taxon>
        <taxon>Brassicales</taxon>
        <taxon>Brassicaceae</taxon>
        <taxon>Camelineae</taxon>
        <taxon>Arabidopsis</taxon>
    </lineage>
</organism>
<evidence type="ECO:0000313" key="2">
    <source>
        <dbReference type="EMBL" id="OAO92292.1"/>
    </source>
</evidence>
<name>A0A178UGP3_ARATH</name>
<dbReference type="AlphaFoldDB" id="A0A178UGP3"/>
<dbReference type="PANTHER" id="PTHR36075:SF1">
    <property type="entry name" value="OS03G0595200 PROTEIN"/>
    <property type="match status" value="1"/>
</dbReference>
<feature type="compositionally biased region" description="Basic and acidic residues" evidence="1">
    <location>
        <begin position="129"/>
        <end position="149"/>
    </location>
</feature>
<protein>
    <submittedName>
        <fullName evidence="2">Uncharacterized protein</fullName>
    </submittedName>
</protein>
<dbReference type="EMBL" id="LUHQ01000005">
    <property type="protein sequence ID" value="OAO92292.1"/>
    <property type="molecule type" value="Genomic_DNA"/>
</dbReference>
<dbReference type="ExpressionAtlas" id="A0A178UGP3">
    <property type="expression patterns" value="baseline and differential"/>
</dbReference>
<feature type="region of interest" description="Disordered" evidence="1">
    <location>
        <begin position="1"/>
        <end position="149"/>
    </location>
</feature>
<evidence type="ECO:0000256" key="1">
    <source>
        <dbReference type="SAM" id="MobiDB-lite"/>
    </source>
</evidence>
<evidence type="ECO:0000313" key="3">
    <source>
        <dbReference type="Proteomes" id="UP000078284"/>
    </source>
</evidence>
<proteinExistence type="predicted"/>